<dbReference type="InterPro" id="IPR050275">
    <property type="entry name" value="PGM_Phosphatase"/>
</dbReference>
<evidence type="ECO:0000256" key="1">
    <source>
        <dbReference type="PIRSR" id="PIRSR613078-1"/>
    </source>
</evidence>
<comment type="caution">
    <text evidence="3">The sequence shown here is derived from an EMBL/GenBank/DDBJ whole genome shotgun (WGS) entry which is preliminary data.</text>
</comment>
<dbReference type="GO" id="GO:0016791">
    <property type="term" value="F:phosphatase activity"/>
    <property type="evidence" value="ECO:0007669"/>
    <property type="project" value="TreeGrafter"/>
</dbReference>
<proteinExistence type="predicted"/>
<dbReference type="GO" id="GO:0005737">
    <property type="term" value="C:cytoplasm"/>
    <property type="evidence" value="ECO:0007669"/>
    <property type="project" value="TreeGrafter"/>
</dbReference>
<dbReference type="PANTHER" id="PTHR48100">
    <property type="entry name" value="BROAD-SPECIFICITY PHOSPHATASE YOR283W-RELATED"/>
    <property type="match status" value="1"/>
</dbReference>
<evidence type="ECO:0000256" key="2">
    <source>
        <dbReference type="PIRSR" id="PIRSR613078-2"/>
    </source>
</evidence>
<name>A0A6F9Y7F1_9LACO</name>
<dbReference type="PANTHER" id="PTHR48100:SF5">
    <property type="entry name" value="HISTIDINE PHOSPHATASE FAMILY PROTEIN"/>
    <property type="match status" value="1"/>
</dbReference>
<dbReference type="InterPro" id="IPR013078">
    <property type="entry name" value="His_Pase_superF_clade-1"/>
</dbReference>
<feature type="active site" description="Proton donor/acceptor" evidence="1">
    <location>
        <position position="84"/>
    </location>
</feature>
<evidence type="ECO:0000313" key="3">
    <source>
        <dbReference type="EMBL" id="GET13426.1"/>
    </source>
</evidence>
<dbReference type="SMART" id="SM00855">
    <property type="entry name" value="PGAM"/>
    <property type="match status" value="1"/>
</dbReference>
<feature type="binding site" evidence="2">
    <location>
        <position position="61"/>
    </location>
    <ligand>
        <name>substrate</name>
    </ligand>
</feature>
<protein>
    <submittedName>
        <fullName evidence="3">Phosphoglycerate mutase</fullName>
    </submittedName>
</protein>
<accession>A0A6F9Y7F1</accession>
<reference evidence="3" key="1">
    <citation type="submission" date="2019-10" db="EMBL/GenBank/DDBJ databases">
        <title>Lactobacillus agilis SN811 Whole Genome Sequencing Project.</title>
        <authorList>
            <person name="Suzuki S."/>
            <person name="Endo A."/>
            <person name="Maeno S."/>
            <person name="Shiwa Y."/>
            <person name="Matsutani M."/>
            <person name="Kajikawa A."/>
        </authorList>
    </citation>
    <scope>NUCLEOTIDE SEQUENCE</scope>
    <source>
        <strain evidence="3">SN811</strain>
    </source>
</reference>
<dbReference type="RefSeq" id="WP_172577802.1">
    <property type="nucleotide sequence ID" value="NZ_BLAP01000070.1"/>
</dbReference>
<feature type="active site" description="Tele-phosphohistidine intermediate" evidence="1">
    <location>
        <position position="10"/>
    </location>
</feature>
<dbReference type="EMBL" id="BLAP01000070">
    <property type="protein sequence ID" value="GET13426.1"/>
    <property type="molecule type" value="Genomic_DNA"/>
</dbReference>
<gene>
    <name evidence="3" type="ORF">SN811_19260</name>
</gene>
<organism evidence="3">
    <name type="scientific">Ligilactobacillus agilis</name>
    <dbReference type="NCBI Taxonomy" id="1601"/>
    <lineage>
        <taxon>Bacteria</taxon>
        <taxon>Bacillati</taxon>
        <taxon>Bacillota</taxon>
        <taxon>Bacilli</taxon>
        <taxon>Lactobacillales</taxon>
        <taxon>Lactobacillaceae</taxon>
        <taxon>Ligilactobacillus</taxon>
    </lineage>
</organism>
<dbReference type="SUPFAM" id="SSF53254">
    <property type="entry name" value="Phosphoglycerate mutase-like"/>
    <property type="match status" value="1"/>
</dbReference>
<dbReference type="AlphaFoldDB" id="A0A6F9Y7F1"/>
<dbReference type="InterPro" id="IPR029033">
    <property type="entry name" value="His_PPase_superfam"/>
</dbReference>
<dbReference type="Gene3D" id="3.40.50.1240">
    <property type="entry name" value="Phosphoglycerate mutase-like"/>
    <property type="match status" value="1"/>
</dbReference>
<dbReference type="Pfam" id="PF00300">
    <property type="entry name" value="His_Phos_1"/>
    <property type="match status" value="1"/>
</dbReference>
<dbReference type="Proteomes" id="UP000494160">
    <property type="component" value="Unassembled WGS sequence"/>
</dbReference>
<feature type="binding site" evidence="2">
    <location>
        <begin position="9"/>
        <end position="16"/>
    </location>
    <ligand>
        <name>substrate</name>
    </ligand>
</feature>
<dbReference type="PROSITE" id="PS00175">
    <property type="entry name" value="PG_MUTASE"/>
    <property type="match status" value="1"/>
</dbReference>
<dbReference type="InterPro" id="IPR001345">
    <property type="entry name" value="PG/BPGM_mutase_AS"/>
</dbReference>
<sequence length="197" mass="22331">MTKKLYLMRHGQTLFNQMHKIQGWCDSPLTEAGIKQAQAAGRYFKEAGIHFDAAFCSTAERTSDTLEIVTNNSLPYTRLKGLREWGFGRFEGQDEALNPPAPYGDFFKYYGGEGQSQVEARLVKTLTDIMKQTSGQNILAVSHDGALINFYWGITNKRSEFLPMTNCAICVYDFADGHFTFKDLIQPTLLYQEEKIS</sequence>
<dbReference type="CDD" id="cd07067">
    <property type="entry name" value="HP_PGM_like"/>
    <property type="match status" value="1"/>
</dbReference>